<comment type="similarity">
    <text evidence="1">Belongs to the UPF0301 (AlgH) family.</text>
</comment>
<dbReference type="GO" id="GO:0005829">
    <property type="term" value="C:cytosol"/>
    <property type="evidence" value="ECO:0007669"/>
    <property type="project" value="TreeGrafter"/>
</dbReference>
<accession>A0A2I7N3F4</accession>
<dbReference type="PANTHER" id="PTHR30327">
    <property type="entry name" value="UNCHARACTERIZED PROTEIN YQGE"/>
    <property type="match status" value="1"/>
</dbReference>
<evidence type="ECO:0000313" key="2">
    <source>
        <dbReference type="EMBL" id="AUR50983.1"/>
    </source>
</evidence>
<dbReference type="AlphaFoldDB" id="A0A2I7N3F4"/>
<dbReference type="KEGG" id="nba:CUN60_01235"/>
<dbReference type="SUPFAM" id="SSF143456">
    <property type="entry name" value="VC0467-like"/>
    <property type="match status" value="1"/>
</dbReference>
<dbReference type="Gene3D" id="3.40.1740.10">
    <property type="entry name" value="VC0467-like"/>
    <property type="match status" value="1"/>
</dbReference>
<dbReference type="PANTHER" id="PTHR30327:SF1">
    <property type="entry name" value="UPF0301 PROTEIN YQGE"/>
    <property type="match status" value="1"/>
</dbReference>
<dbReference type="Proteomes" id="UP000236655">
    <property type="component" value="Chromosome"/>
</dbReference>
<name>A0A2I7N3F4_9NEIS</name>
<dbReference type="RefSeq" id="WP_102950283.1">
    <property type="nucleotide sequence ID" value="NZ_CP024847.1"/>
</dbReference>
<evidence type="ECO:0000256" key="1">
    <source>
        <dbReference type="ARBA" id="ARBA00009600"/>
    </source>
</evidence>
<organism evidence="2 3">
    <name type="scientific">Aquella oligotrophica</name>
    <dbReference type="NCBI Taxonomy" id="2067065"/>
    <lineage>
        <taxon>Bacteria</taxon>
        <taxon>Pseudomonadati</taxon>
        <taxon>Pseudomonadota</taxon>
        <taxon>Betaproteobacteria</taxon>
        <taxon>Neisseriales</taxon>
        <taxon>Neisseriaceae</taxon>
        <taxon>Aquella</taxon>
    </lineage>
</organism>
<evidence type="ECO:0000313" key="3">
    <source>
        <dbReference type="Proteomes" id="UP000236655"/>
    </source>
</evidence>
<keyword evidence="3" id="KW-1185">Reference proteome</keyword>
<dbReference type="Pfam" id="PF02622">
    <property type="entry name" value="DUF179"/>
    <property type="match status" value="1"/>
</dbReference>
<gene>
    <name evidence="2" type="ORF">CUN60_01235</name>
</gene>
<proteinExistence type="inferred from homology"/>
<sequence>MQIELTTNYKGKCLIAVPGMRDDVFSNTVVYITEHNSVSGAIGVIINKSLPDSKPAAISTNFDFSKYTKEWSNIPFYFGGPVELSSGFILHDSAPDADELVLTGDRRKIHQLASSGSVKPWILTAGYCLWDSFQLEREIRHNSWLIVDSSPQHFFQEIHPQDRYREALKLAGVRNIATFDFSGAGNA</sequence>
<protein>
    <submittedName>
        <fullName evidence="2">Uncharacterized protein</fullName>
    </submittedName>
</protein>
<dbReference type="OrthoDB" id="9807486at2"/>
<dbReference type="EMBL" id="CP024847">
    <property type="protein sequence ID" value="AUR50983.1"/>
    <property type="molecule type" value="Genomic_DNA"/>
</dbReference>
<reference evidence="3" key="1">
    <citation type="submission" date="2017-11" db="EMBL/GenBank/DDBJ databases">
        <authorList>
            <person name="Chan K.G."/>
            <person name="Lee L.S."/>
        </authorList>
    </citation>
    <scope>NUCLEOTIDE SEQUENCE [LARGE SCALE GENOMIC DNA]</scope>
    <source>
        <strain evidence="3">DSM 100970</strain>
    </source>
</reference>
<dbReference type="InterPro" id="IPR003774">
    <property type="entry name" value="AlgH-like"/>
</dbReference>